<keyword evidence="3" id="KW-1185">Reference proteome</keyword>
<protein>
    <recommendedName>
        <fullName evidence="4">ABC transmembrane type-1 domain-containing protein</fullName>
    </recommendedName>
</protein>
<comment type="caution">
    <text evidence="2">The sequence shown here is derived from an EMBL/GenBank/DDBJ whole genome shotgun (WGS) entry which is preliminary data.</text>
</comment>
<evidence type="ECO:0008006" key="4">
    <source>
        <dbReference type="Google" id="ProtNLM"/>
    </source>
</evidence>
<organism evidence="2 3">
    <name type="scientific">Oedothorax gibbosus</name>
    <dbReference type="NCBI Taxonomy" id="931172"/>
    <lineage>
        <taxon>Eukaryota</taxon>
        <taxon>Metazoa</taxon>
        <taxon>Ecdysozoa</taxon>
        <taxon>Arthropoda</taxon>
        <taxon>Chelicerata</taxon>
        <taxon>Arachnida</taxon>
        <taxon>Araneae</taxon>
        <taxon>Araneomorphae</taxon>
        <taxon>Entelegynae</taxon>
        <taxon>Araneoidea</taxon>
        <taxon>Linyphiidae</taxon>
        <taxon>Erigoninae</taxon>
        <taxon>Oedothorax</taxon>
    </lineage>
</organism>
<reference evidence="2 3" key="1">
    <citation type="journal article" date="2022" name="Nat. Ecol. Evol.">
        <title>A masculinizing supergene underlies an exaggerated male reproductive morph in a spider.</title>
        <authorList>
            <person name="Hendrickx F."/>
            <person name="De Corte Z."/>
            <person name="Sonet G."/>
            <person name="Van Belleghem S.M."/>
            <person name="Kostlbacher S."/>
            <person name="Vangestel C."/>
        </authorList>
    </citation>
    <scope>NUCLEOTIDE SEQUENCE [LARGE SCALE GENOMIC DNA]</scope>
    <source>
        <strain evidence="2">W744_W776</strain>
    </source>
</reference>
<name>A0AAV6TP79_9ARAC</name>
<dbReference type="Proteomes" id="UP000827092">
    <property type="component" value="Unassembled WGS sequence"/>
</dbReference>
<gene>
    <name evidence="2" type="ORF">JTE90_020351</name>
</gene>
<keyword evidence="1" id="KW-1133">Transmembrane helix</keyword>
<accession>A0AAV6TP79</accession>
<sequence>MCSIIYLYCVPFDVLKSIIMADSSYFSSSSYSNASYGSLGRDALNLYFQYQTVLWTALLMAPIVATLLLPVVMLALVYISALYLGKGITG</sequence>
<dbReference type="AlphaFoldDB" id="A0AAV6TP79"/>
<evidence type="ECO:0000313" key="3">
    <source>
        <dbReference type="Proteomes" id="UP000827092"/>
    </source>
</evidence>
<feature type="transmembrane region" description="Helical" evidence="1">
    <location>
        <begin position="53"/>
        <end position="84"/>
    </location>
</feature>
<proteinExistence type="predicted"/>
<keyword evidence="1" id="KW-0472">Membrane</keyword>
<dbReference type="EMBL" id="JAFNEN010002004">
    <property type="protein sequence ID" value="KAG8173180.1"/>
    <property type="molecule type" value="Genomic_DNA"/>
</dbReference>
<evidence type="ECO:0000256" key="1">
    <source>
        <dbReference type="SAM" id="Phobius"/>
    </source>
</evidence>
<evidence type="ECO:0000313" key="2">
    <source>
        <dbReference type="EMBL" id="KAG8173180.1"/>
    </source>
</evidence>
<keyword evidence="1" id="KW-0812">Transmembrane</keyword>